<dbReference type="OrthoDB" id="1348281at2"/>
<sequence>MFTPGNILHGEFDLGIVKKEKFAIVLYNDGVDCILTTFTTSQERSTELNPCHGKNPAEGEAKSYVFKSKIEIGFTPDGKTPFFFHKDTTVVPDYGYTSSTIECFTKKVDNLKVVCKLYQKEYSDLIYTLYKCKYTPRKYKALFEGILHKVIE</sequence>
<accession>A0A1M4XZJ0</accession>
<protein>
    <submittedName>
        <fullName evidence="1">Uncharacterized protein</fullName>
    </submittedName>
</protein>
<proteinExistence type="predicted"/>
<organism evidence="1 2">
    <name type="scientific">Bacteroides luti</name>
    <dbReference type="NCBI Taxonomy" id="1297750"/>
    <lineage>
        <taxon>Bacteria</taxon>
        <taxon>Pseudomonadati</taxon>
        <taxon>Bacteroidota</taxon>
        <taxon>Bacteroidia</taxon>
        <taxon>Bacteroidales</taxon>
        <taxon>Bacteroidaceae</taxon>
        <taxon>Bacteroides</taxon>
    </lineage>
</organism>
<keyword evidence="2" id="KW-1185">Reference proteome</keyword>
<dbReference type="Proteomes" id="UP000184509">
    <property type="component" value="Unassembled WGS sequence"/>
</dbReference>
<name>A0A1M4XZJ0_9BACE</name>
<dbReference type="EMBL" id="FQTV01000004">
    <property type="protein sequence ID" value="SHE98848.1"/>
    <property type="molecule type" value="Genomic_DNA"/>
</dbReference>
<dbReference type="AlphaFoldDB" id="A0A1M4XZJ0"/>
<gene>
    <name evidence="1" type="ORF">SAMN05444405_104171</name>
</gene>
<dbReference type="RefSeq" id="WP_073399942.1">
    <property type="nucleotide sequence ID" value="NZ_FQTV01000004.1"/>
</dbReference>
<reference evidence="1 2" key="1">
    <citation type="submission" date="2016-11" db="EMBL/GenBank/DDBJ databases">
        <authorList>
            <person name="Jaros S."/>
            <person name="Januszkiewicz K."/>
            <person name="Wedrychowicz H."/>
        </authorList>
    </citation>
    <scope>NUCLEOTIDE SEQUENCE [LARGE SCALE GENOMIC DNA]</scope>
    <source>
        <strain evidence="1 2">DSM 26991</strain>
    </source>
</reference>
<evidence type="ECO:0000313" key="1">
    <source>
        <dbReference type="EMBL" id="SHE98848.1"/>
    </source>
</evidence>
<evidence type="ECO:0000313" key="2">
    <source>
        <dbReference type="Proteomes" id="UP000184509"/>
    </source>
</evidence>